<dbReference type="Gene3D" id="1.20.120.580">
    <property type="entry name" value="bsu32300-like"/>
    <property type="match status" value="1"/>
</dbReference>
<keyword evidence="8" id="KW-1185">Reference proteome</keyword>
<protein>
    <submittedName>
        <fullName evidence="7">DUF86 domain-containing protein</fullName>
    </submittedName>
</protein>
<gene>
    <name evidence="7" type="ORF">QBE54_09770</name>
</gene>
<keyword evidence="2" id="KW-1277">Toxin-antitoxin system</keyword>
<name>A0ABZ2YA23_9BACT</name>
<dbReference type="PANTHER" id="PTHR34139">
    <property type="entry name" value="UPF0331 PROTEIN MJ0127"/>
    <property type="match status" value="1"/>
</dbReference>
<dbReference type="RefSeq" id="WP_369018009.1">
    <property type="nucleotide sequence ID" value="NZ_CP121689.1"/>
</dbReference>
<dbReference type="InterPro" id="IPR037038">
    <property type="entry name" value="HepT-like_sf"/>
</dbReference>
<keyword evidence="4" id="KW-0547">Nucleotide-binding</keyword>
<evidence type="ECO:0000313" key="8">
    <source>
        <dbReference type="Proteomes" id="UP001461341"/>
    </source>
</evidence>
<accession>A0ABZ2YA23</accession>
<dbReference type="EMBL" id="CP121689">
    <property type="protein sequence ID" value="WZL75860.1"/>
    <property type="molecule type" value="Genomic_DNA"/>
</dbReference>
<sequence>MSKRYWELFLFDILVAILKIKEVAKNFKDAEELKRNFVAWDSVIREFEIIGEATGKLIKAGVLPGEYQEIVDFRNLLIHHYFGIDAEEVWNVIQSDLDDFAEVITHRIAALNSTLKQEIIQDLIEENQHLHFVIEFLKKLST</sequence>
<reference evidence="7 8" key="1">
    <citation type="submission" date="2023-03" db="EMBL/GenBank/DDBJ databases">
        <title>Novel Species.</title>
        <authorList>
            <person name="Ma S."/>
        </authorList>
    </citation>
    <scope>NUCLEOTIDE SEQUENCE [LARGE SCALE GENOMIC DNA]</scope>
    <source>
        <strain evidence="7 8">B11</strain>
    </source>
</reference>
<dbReference type="InterPro" id="IPR051813">
    <property type="entry name" value="HepT_RNase_toxin"/>
</dbReference>
<evidence type="ECO:0000256" key="2">
    <source>
        <dbReference type="ARBA" id="ARBA00022649"/>
    </source>
</evidence>
<evidence type="ECO:0000256" key="6">
    <source>
        <dbReference type="ARBA" id="ARBA00024207"/>
    </source>
</evidence>
<dbReference type="PANTHER" id="PTHR34139:SF1">
    <property type="entry name" value="RNASE MJ1380-RELATED"/>
    <property type="match status" value="1"/>
</dbReference>
<evidence type="ECO:0000256" key="3">
    <source>
        <dbReference type="ARBA" id="ARBA00022722"/>
    </source>
</evidence>
<dbReference type="Pfam" id="PF01934">
    <property type="entry name" value="HepT-like"/>
    <property type="match status" value="1"/>
</dbReference>
<keyword evidence="5" id="KW-0378">Hydrolase</keyword>
<evidence type="ECO:0000256" key="1">
    <source>
        <dbReference type="ARBA" id="ARBA00022553"/>
    </source>
</evidence>
<dbReference type="InterPro" id="IPR008201">
    <property type="entry name" value="HepT-like"/>
</dbReference>
<evidence type="ECO:0000256" key="5">
    <source>
        <dbReference type="ARBA" id="ARBA00022801"/>
    </source>
</evidence>
<dbReference type="Proteomes" id="UP001461341">
    <property type="component" value="Chromosome"/>
</dbReference>
<keyword evidence="1" id="KW-0597">Phosphoprotein</keyword>
<dbReference type="SUPFAM" id="SSF81593">
    <property type="entry name" value="Nucleotidyltransferase substrate binding subunit/domain"/>
    <property type="match status" value="1"/>
</dbReference>
<evidence type="ECO:0000256" key="4">
    <source>
        <dbReference type="ARBA" id="ARBA00022741"/>
    </source>
</evidence>
<comment type="similarity">
    <text evidence="6">Belongs to the HepT RNase toxin family.</text>
</comment>
<organism evidence="7 8">
    <name type="scientific">Thermatribacter velox</name>
    <dbReference type="NCBI Taxonomy" id="3039681"/>
    <lineage>
        <taxon>Bacteria</taxon>
        <taxon>Pseudomonadati</taxon>
        <taxon>Atribacterota</taxon>
        <taxon>Atribacteria</taxon>
        <taxon>Atribacterales</taxon>
        <taxon>Thermatribacteraceae</taxon>
        <taxon>Thermatribacter</taxon>
    </lineage>
</organism>
<proteinExistence type="inferred from homology"/>
<keyword evidence="3" id="KW-0540">Nuclease</keyword>
<evidence type="ECO:0000313" key="7">
    <source>
        <dbReference type="EMBL" id="WZL75860.1"/>
    </source>
</evidence>